<name>A0A835CN12_9FABA</name>
<accession>A0A835CN12</accession>
<gene>
    <name evidence="1" type="ORF">G2W53_001962</name>
</gene>
<reference evidence="1" key="1">
    <citation type="submission" date="2020-09" db="EMBL/GenBank/DDBJ databases">
        <title>Genome-Enabled Discovery of Anthraquinone Biosynthesis in Senna tora.</title>
        <authorList>
            <person name="Kang S.-H."/>
            <person name="Pandey R.P."/>
            <person name="Lee C.-M."/>
            <person name="Sim J.-S."/>
            <person name="Jeong J.-T."/>
            <person name="Choi B.-S."/>
            <person name="Jung M."/>
            <person name="Ginzburg D."/>
            <person name="Zhao K."/>
            <person name="Won S.Y."/>
            <person name="Oh T.-J."/>
            <person name="Yu Y."/>
            <person name="Kim N.-H."/>
            <person name="Lee O.R."/>
            <person name="Lee T.-H."/>
            <person name="Bashyal P."/>
            <person name="Kim T.-S."/>
            <person name="Lee W.-H."/>
            <person name="Kawkins C."/>
            <person name="Kim C.-K."/>
            <person name="Kim J.S."/>
            <person name="Ahn B.O."/>
            <person name="Rhee S.Y."/>
            <person name="Sohng J.K."/>
        </authorList>
    </citation>
    <scope>NUCLEOTIDE SEQUENCE</scope>
    <source>
        <tissue evidence="1">Leaf</tissue>
    </source>
</reference>
<evidence type="ECO:0000313" key="2">
    <source>
        <dbReference type="Proteomes" id="UP000634136"/>
    </source>
</evidence>
<comment type="caution">
    <text evidence="1">The sequence shown here is derived from an EMBL/GenBank/DDBJ whole genome shotgun (WGS) entry which is preliminary data.</text>
</comment>
<evidence type="ECO:0008006" key="3">
    <source>
        <dbReference type="Google" id="ProtNLM"/>
    </source>
</evidence>
<evidence type="ECO:0000313" key="1">
    <source>
        <dbReference type="EMBL" id="KAF7845057.1"/>
    </source>
</evidence>
<sequence length="120" mass="13460">MSSIDSSSSSSSSKVKDIYDVLLIFSKHVGLQLPLIRSLSFSLRHAAVRTFVTDDSERFISNIFSTKSFRIVIVVFTPKFSRDWVVKTRSIHESVNWSAVLREATSLPGWEVSTSTSSSR</sequence>
<keyword evidence="2" id="KW-1185">Reference proteome</keyword>
<protein>
    <recommendedName>
        <fullName evidence="3">TIR domain-containing protein</fullName>
    </recommendedName>
</protein>
<dbReference type="Proteomes" id="UP000634136">
    <property type="component" value="Unassembled WGS sequence"/>
</dbReference>
<dbReference type="AlphaFoldDB" id="A0A835CN12"/>
<organism evidence="1 2">
    <name type="scientific">Senna tora</name>
    <dbReference type="NCBI Taxonomy" id="362788"/>
    <lineage>
        <taxon>Eukaryota</taxon>
        <taxon>Viridiplantae</taxon>
        <taxon>Streptophyta</taxon>
        <taxon>Embryophyta</taxon>
        <taxon>Tracheophyta</taxon>
        <taxon>Spermatophyta</taxon>
        <taxon>Magnoliopsida</taxon>
        <taxon>eudicotyledons</taxon>
        <taxon>Gunneridae</taxon>
        <taxon>Pentapetalae</taxon>
        <taxon>rosids</taxon>
        <taxon>fabids</taxon>
        <taxon>Fabales</taxon>
        <taxon>Fabaceae</taxon>
        <taxon>Caesalpinioideae</taxon>
        <taxon>Cassia clade</taxon>
        <taxon>Senna</taxon>
    </lineage>
</organism>
<dbReference type="EMBL" id="JAAIUW010000001">
    <property type="protein sequence ID" value="KAF7845057.1"/>
    <property type="molecule type" value="Genomic_DNA"/>
</dbReference>
<proteinExistence type="predicted"/>